<evidence type="ECO:0000313" key="1">
    <source>
        <dbReference type="EMBL" id="QOQ76382.1"/>
    </source>
</evidence>
<dbReference type="RefSeq" id="WP_197627414.1">
    <property type="nucleotide sequence ID" value="NZ_CP063073.1"/>
</dbReference>
<gene>
    <name evidence="1" type="ORF">IMF22_04760</name>
</gene>
<organism evidence="1 2">
    <name type="scientific">Pseudomonas poae</name>
    <dbReference type="NCBI Taxonomy" id="200451"/>
    <lineage>
        <taxon>Bacteria</taxon>
        <taxon>Pseudomonadati</taxon>
        <taxon>Pseudomonadota</taxon>
        <taxon>Gammaproteobacteria</taxon>
        <taxon>Pseudomonadales</taxon>
        <taxon>Pseudomonadaceae</taxon>
        <taxon>Pseudomonas</taxon>
    </lineage>
</organism>
<evidence type="ECO:0000313" key="2">
    <source>
        <dbReference type="Proteomes" id="UP000594923"/>
    </source>
</evidence>
<dbReference type="Proteomes" id="UP000594923">
    <property type="component" value="Chromosome"/>
</dbReference>
<evidence type="ECO:0008006" key="3">
    <source>
        <dbReference type="Google" id="ProtNLM"/>
    </source>
</evidence>
<reference evidence="1 2" key="1">
    <citation type="submission" date="2020-10" db="EMBL/GenBank/DDBJ databases">
        <title>High quality whole genome sequence of Pseudomonas poae PMA22.</title>
        <authorList>
            <person name="Hernandez J.G."/>
            <person name="Rodriguez P."/>
            <person name="Cuevas C."/>
            <person name="de la Calle F."/>
            <person name="Galan B."/>
            <person name="Garcia J.L."/>
        </authorList>
    </citation>
    <scope>NUCLEOTIDE SEQUENCE [LARGE SCALE GENOMIC DNA]</scope>
    <source>
        <strain evidence="1 2">PMA22</strain>
    </source>
</reference>
<dbReference type="AlphaFoldDB" id="A0A7M1KJW0"/>
<name>A0A7M1KJW0_9PSED</name>
<dbReference type="EMBL" id="CP063073">
    <property type="protein sequence ID" value="QOQ76382.1"/>
    <property type="molecule type" value="Genomic_DNA"/>
</dbReference>
<proteinExistence type="predicted"/>
<sequence length="186" mass="21039">MAWRQQHADCAWVAGEAPYVFANEYTANFISGFRTVLIAKVEGEGVGNQPFGKFFNDADGHAEANFLEALRANDWVFDAGYQEIVVSINNSPCRHCCALFKEFMEDILLRFPNTRLVIETANIYHPNDPVDQGCLRALSRRPGIRVELWNVALENAQNRGPQVDQQRELARINKSLRTANVVQNMP</sequence>
<accession>A0A7M1KJW0</accession>
<dbReference type="Gene3D" id="3.40.140.10">
    <property type="entry name" value="Cytidine Deaminase, domain 2"/>
    <property type="match status" value="1"/>
</dbReference>
<protein>
    <recommendedName>
        <fullName evidence="3">APOBEC-like N-terminal domain-containing protein</fullName>
    </recommendedName>
</protein>
<dbReference type="Pfam" id="PF18750">
    <property type="entry name" value="SNAD4"/>
    <property type="match status" value="1"/>
</dbReference>